<name>A0A3N6S442_9GAMM</name>
<reference evidence="1 2" key="1">
    <citation type="submission" date="2018-10" db="EMBL/GenBank/DDBJ databases">
        <title>Draft genome sequence for the type isolate of Erwinia psidii, agent causal of bacterial blight in guava (Psidium guajava) and wilt and die-back of Eucalyptus spp.</title>
        <authorList>
            <person name="Hermenegildo P.S."/>
            <person name="Santos S.A."/>
            <person name="Guimaraes L.M.S."/>
            <person name="Vidigal P.M.P."/>
            <person name="Pereira I.C."/>
            <person name="Badel J.L."/>
            <person name="Alfenas-Zerbini P."/>
            <person name="Ferreira M.A.S.V."/>
            <person name="Alfenas A.C."/>
        </authorList>
    </citation>
    <scope>NUCLEOTIDE SEQUENCE [LARGE SCALE GENOMIC DNA]</scope>
    <source>
        <strain evidence="1 2">IBSBF 435</strain>
    </source>
</reference>
<comment type="caution">
    <text evidence="1">The sequence shown here is derived from an EMBL/GenBank/DDBJ whole genome shotgun (WGS) entry which is preliminary data.</text>
</comment>
<evidence type="ECO:0000313" key="1">
    <source>
        <dbReference type="EMBL" id="RQM39657.1"/>
    </source>
</evidence>
<accession>A0A3N6S442</accession>
<sequence>MLPSCDASNKIMDTAQSSVHSKTENNFVFKSSLLPTTTTAASQKSKLLLGNEKFNKIKNEYHQFASNATSSIMDFENTIKQDNSDMDNTFKYLTPDTNKKIINTIKSNNKEMKELIKDKITDSLKTLKKSINNAKSPDGIGNPRLDSLEKTAEAFAIRMQKRLEELS</sequence>
<protein>
    <submittedName>
        <fullName evidence="1">Uncharacterized protein</fullName>
    </submittedName>
</protein>
<dbReference type="AlphaFoldDB" id="A0A3N6S442"/>
<dbReference type="Proteomes" id="UP000279457">
    <property type="component" value="Unassembled WGS sequence"/>
</dbReference>
<organism evidence="1 2">
    <name type="scientific">Erwinia psidii</name>
    <dbReference type="NCBI Taxonomy" id="69224"/>
    <lineage>
        <taxon>Bacteria</taxon>
        <taxon>Pseudomonadati</taxon>
        <taxon>Pseudomonadota</taxon>
        <taxon>Gammaproteobacteria</taxon>
        <taxon>Enterobacterales</taxon>
        <taxon>Erwiniaceae</taxon>
        <taxon>Erwinia</taxon>
    </lineage>
</organism>
<proteinExistence type="predicted"/>
<gene>
    <name evidence="1" type="ORF">EB241_04315</name>
</gene>
<evidence type="ECO:0000313" key="2">
    <source>
        <dbReference type="Proteomes" id="UP000279457"/>
    </source>
</evidence>
<dbReference type="EMBL" id="RHHM01000002">
    <property type="protein sequence ID" value="RQM39657.1"/>
    <property type="molecule type" value="Genomic_DNA"/>
</dbReference>
<keyword evidence="2" id="KW-1185">Reference proteome</keyword>